<accession>A0ACC2U444</accession>
<keyword evidence="1" id="KW-0687">Ribonucleoprotein</keyword>
<evidence type="ECO:0000313" key="2">
    <source>
        <dbReference type="Proteomes" id="UP001165960"/>
    </source>
</evidence>
<organism evidence="1 2">
    <name type="scientific">Entomophthora muscae</name>
    <dbReference type="NCBI Taxonomy" id="34485"/>
    <lineage>
        <taxon>Eukaryota</taxon>
        <taxon>Fungi</taxon>
        <taxon>Fungi incertae sedis</taxon>
        <taxon>Zoopagomycota</taxon>
        <taxon>Entomophthoromycotina</taxon>
        <taxon>Entomophthoromycetes</taxon>
        <taxon>Entomophthorales</taxon>
        <taxon>Entomophthoraceae</taxon>
        <taxon>Entomophthora</taxon>
    </lineage>
</organism>
<evidence type="ECO:0000313" key="1">
    <source>
        <dbReference type="EMBL" id="KAJ9081466.1"/>
    </source>
</evidence>
<keyword evidence="1" id="KW-0689">Ribosomal protein</keyword>
<sequence length="140" mass="16306">MSFGKKLVYFPNFVFTMIRTTLPPNQVAFRVPINLGKIDIRDFLTNLYKVEVKDVRTMNYQGRIAREHHSNRRYRLPSHKKAIVTLAEEFNYPQPPKLEDFGKAQSDRALDAIKRKMKGWRIRPALPRGKDASKSTTDAQ</sequence>
<reference evidence="1" key="1">
    <citation type="submission" date="2022-04" db="EMBL/GenBank/DDBJ databases">
        <title>Genome of the entomopathogenic fungus Entomophthora muscae.</title>
        <authorList>
            <person name="Elya C."/>
            <person name="Lovett B.R."/>
            <person name="Lee E."/>
            <person name="Macias A.M."/>
            <person name="Hajek A.E."/>
            <person name="De Bivort B.L."/>
            <person name="Kasson M.T."/>
            <person name="De Fine Licht H.H."/>
            <person name="Stajich J.E."/>
        </authorList>
    </citation>
    <scope>NUCLEOTIDE SEQUENCE</scope>
    <source>
        <strain evidence="1">Berkeley</strain>
    </source>
</reference>
<protein>
    <submittedName>
        <fullName evidence="1">Mitochondrial 54S ribosomal protein YmL41</fullName>
        <ecNumber evidence="1">2.7.11.1</ecNumber>
    </submittedName>
</protein>
<keyword evidence="2" id="KW-1185">Reference proteome</keyword>
<name>A0ACC2U444_9FUNG</name>
<comment type="caution">
    <text evidence="1">The sequence shown here is derived from an EMBL/GenBank/DDBJ whole genome shotgun (WGS) entry which is preliminary data.</text>
</comment>
<proteinExistence type="predicted"/>
<gene>
    <name evidence="1" type="primary">MRP20_2</name>
    <name evidence="1" type="ORF">DSO57_1014356</name>
</gene>
<dbReference type="EC" id="2.7.11.1" evidence="1"/>
<dbReference type="EMBL" id="QTSX02001475">
    <property type="protein sequence ID" value="KAJ9081466.1"/>
    <property type="molecule type" value="Genomic_DNA"/>
</dbReference>
<dbReference type="Proteomes" id="UP001165960">
    <property type="component" value="Unassembled WGS sequence"/>
</dbReference>
<keyword evidence="1" id="KW-0808">Transferase</keyword>